<dbReference type="SUPFAM" id="SSF56059">
    <property type="entry name" value="Glutathione synthetase ATP-binding domain-like"/>
    <property type="match status" value="1"/>
</dbReference>
<dbReference type="Proteomes" id="UP000469430">
    <property type="component" value="Unassembled WGS sequence"/>
</dbReference>
<dbReference type="EMBL" id="WTYJ01000001">
    <property type="protein sequence ID" value="MXO97935.1"/>
    <property type="molecule type" value="Genomic_DNA"/>
</dbReference>
<dbReference type="GO" id="GO:0005524">
    <property type="term" value="F:ATP binding"/>
    <property type="evidence" value="ECO:0007669"/>
    <property type="project" value="UniProtKB-UniRule"/>
</dbReference>
<keyword evidence="1" id="KW-0067">ATP-binding</keyword>
<sequence length="387" mass="41786">MADRVLITGARAASALDLARDFHAAGWEVHMADCTPARISRWSRAVQRLHRYPSPVREPQHFRQRVLDLVDQVQPRLILPTCEEAFHLAAPALQDRLDACLFQPHLPRLRQLHDKHGFALLLAELGLPVPETHLITNKADLARFAGDSSAWVFKPCFSRFGEAALIGPAPARLHQIDILPGLPWIAQRKVTGMEASFYAVARDGQVTAFAAYHSDWRLKGGASIAFAPLSPAQHAMLLGFARRLAVHGAISGQLACDVMIDAAGQAWLIECNPRATSGVHFLAGQGDLARAIAGTASEPALAEPGQLHLLPAMLSFGLANAIQRGRLKPWIAALRTGQDAIGRAGDRRPMLGALVDGCAFALAGLRHGQSTSTMTTADIEWNGESLA</sequence>
<dbReference type="RefSeq" id="WP_161389612.1">
    <property type="nucleotide sequence ID" value="NZ_JBHSCP010000001.1"/>
</dbReference>
<dbReference type="InterPro" id="IPR011761">
    <property type="entry name" value="ATP-grasp"/>
</dbReference>
<keyword evidence="1" id="KW-0547">Nucleotide-binding</keyword>
<evidence type="ECO:0000313" key="3">
    <source>
        <dbReference type="EMBL" id="MXO97935.1"/>
    </source>
</evidence>
<feature type="domain" description="ATP-grasp" evidence="2">
    <location>
        <begin position="119"/>
        <end position="297"/>
    </location>
</feature>
<protein>
    <recommendedName>
        <fullName evidence="2">ATP-grasp domain-containing protein</fullName>
    </recommendedName>
</protein>
<evidence type="ECO:0000256" key="1">
    <source>
        <dbReference type="PROSITE-ProRule" id="PRU00409"/>
    </source>
</evidence>
<proteinExistence type="predicted"/>
<accession>A0A6I4TPC6</accession>
<dbReference type="Gene3D" id="3.30.470.20">
    <property type="entry name" value="ATP-grasp fold, B domain"/>
    <property type="match status" value="1"/>
</dbReference>
<dbReference type="GO" id="GO:0046872">
    <property type="term" value="F:metal ion binding"/>
    <property type="evidence" value="ECO:0007669"/>
    <property type="project" value="InterPro"/>
</dbReference>
<dbReference type="Gene3D" id="3.40.50.20">
    <property type="match status" value="1"/>
</dbReference>
<evidence type="ECO:0000313" key="4">
    <source>
        <dbReference type="Proteomes" id="UP000469430"/>
    </source>
</evidence>
<gene>
    <name evidence="3" type="ORF">GRI97_02890</name>
</gene>
<dbReference type="AlphaFoldDB" id="A0A6I4TPC6"/>
<dbReference type="OrthoDB" id="40611at2"/>
<comment type="caution">
    <text evidence="3">The sequence shown here is derived from an EMBL/GenBank/DDBJ whole genome shotgun (WGS) entry which is preliminary data.</text>
</comment>
<name>A0A6I4TPC6_9SPHN</name>
<organism evidence="3 4">
    <name type="scientific">Croceibacterium xixiisoli</name>
    <dbReference type="NCBI Taxonomy" id="1476466"/>
    <lineage>
        <taxon>Bacteria</taxon>
        <taxon>Pseudomonadati</taxon>
        <taxon>Pseudomonadota</taxon>
        <taxon>Alphaproteobacteria</taxon>
        <taxon>Sphingomonadales</taxon>
        <taxon>Erythrobacteraceae</taxon>
        <taxon>Croceibacterium</taxon>
    </lineage>
</organism>
<reference evidence="3 4" key="1">
    <citation type="submission" date="2019-12" db="EMBL/GenBank/DDBJ databases">
        <title>Genomic-based taxomic classification of the family Erythrobacteraceae.</title>
        <authorList>
            <person name="Xu L."/>
        </authorList>
    </citation>
    <scope>NUCLEOTIDE SEQUENCE [LARGE SCALE GENOMIC DNA]</scope>
    <source>
        <strain evidence="3 4">S36</strain>
    </source>
</reference>
<dbReference type="PROSITE" id="PS50975">
    <property type="entry name" value="ATP_GRASP"/>
    <property type="match status" value="1"/>
</dbReference>
<evidence type="ECO:0000259" key="2">
    <source>
        <dbReference type="PROSITE" id="PS50975"/>
    </source>
</evidence>
<keyword evidence="4" id="KW-1185">Reference proteome</keyword>